<dbReference type="InterPro" id="IPR016221">
    <property type="entry name" value="Bifunct_regulatory_prot_Ada"/>
</dbReference>
<feature type="active site" description="Nucleophile; methyl group acceptor from methylphosphotriester" evidence="10">
    <location>
        <position position="27"/>
    </location>
</feature>
<accession>A0A7G8BRG4</accession>
<dbReference type="InterPro" id="IPR018060">
    <property type="entry name" value="HTH_AraC"/>
</dbReference>
<evidence type="ECO:0000313" key="13">
    <source>
        <dbReference type="EMBL" id="QNI35134.1"/>
    </source>
</evidence>
<dbReference type="InterPro" id="IPR036217">
    <property type="entry name" value="MethylDNA_cys_MeTrfase_DNAb"/>
</dbReference>
<evidence type="ECO:0000256" key="7">
    <source>
        <dbReference type="ARBA" id="ARBA00023159"/>
    </source>
</evidence>
<comment type="catalytic activity">
    <reaction evidence="9">
        <text>a 6-O-methyl-2'-deoxyguanosine in DNA + L-cysteinyl-[protein] = S-methyl-L-cysteinyl-[protein] + a 2'-deoxyguanosine in DNA</text>
        <dbReference type="Rhea" id="RHEA:24000"/>
        <dbReference type="Rhea" id="RHEA-COMP:10131"/>
        <dbReference type="Rhea" id="RHEA-COMP:10132"/>
        <dbReference type="Rhea" id="RHEA-COMP:11367"/>
        <dbReference type="Rhea" id="RHEA-COMP:11368"/>
        <dbReference type="ChEBI" id="CHEBI:29950"/>
        <dbReference type="ChEBI" id="CHEBI:82612"/>
        <dbReference type="ChEBI" id="CHEBI:85445"/>
        <dbReference type="ChEBI" id="CHEBI:85448"/>
        <dbReference type="EC" id="2.1.1.63"/>
    </reaction>
</comment>
<keyword evidence="11" id="KW-0862">Zinc</keyword>
<dbReference type="GO" id="GO:0003908">
    <property type="term" value="F:methylated-DNA-[protein]-cysteine S-methyltransferase activity"/>
    <property type="evidence" value="ECO:0007669"/>
    <property type="project" value="UniProtKB-EC"/>
</dbReference>
<dbReference type="EC" id="2.1.1.63" evidence="3"/>
<dbReference type="GO" id="GO:0006281">
    <property type="term" value="P:DNA repair"/>
    <property type="evidence" value="ECO:0007669"/>
    <property type="project" value="UniProtKB-KW"/>
</dbReference>
<proteinExistence type="inferred from homology"/>
<dbReference type="PANTHER" id="PTHR10815:SF5">
    <property type="entry name" value="METHYLATED-DNA--PROTEIN-CYSTEINE METHYLTRANSFERASE"/>
    <property type="match status" value="1"/>
</dbReference>
<sequence>MERAYLGSDASFDGVFYTAVKTTGIFCLPSCKARKPFKENVEFFATVKEAIFAGYRPCLRCKPLELHTTPDWIKRVLRAIDTEPGRKFSDQDLRLLGSDSVRVRRYFVKHFGLTFQAYCRGRRLSLALENIRKGSSIDDAVFEAGFNSHSGFRDSFTNTFGHPPGKIDAIDPIQLAWFETPMGPMIAGAVQAGLCLLEFTDRRMLETELKMLRKHFQTVTVPGESPHHVSLRKELEAYFARTLRTFQTKITRFGTPFEERVWEQLDQIPYGTTISYEELAQRLGNPGAVRAVGRANGMNKLGIIVPCHRVIRKSGDLAGYGGGIWRKRLLIDLERGGS</sequence>
<feature type="binding site" evidence="11">
    <location>
        <position position="31"/>
    </location>
    <ligand>
        <name>Zn(2+)</name>
        <dbReference type="ChEBI" id="CHEBI:29105"/>
    </ligand>
</feature>
<feature type="domain" description="HTH araC/xylS-type" evidence="12">
    <location>
        <begin position="103"/>
        <end position="170"/>
    </location>
</feature>
<dbReference type="CDD" id="cd06445">
    <property type="entry name" value="ATase"/>
    <property type="match status" value="1"/>
</dbReference>
<feature type="binding site" evidence="11">
    <location>
        <position position="58"/>
    </location>
    <ligand>
        <name>Zn(2+)</name>
        <dbReference type="ChEBI" id="CHEBI:29105"/>
    </ligand>
</feature>
<dbReference type="SUPFAM" id="SSF46767">
    <property type="entry name" value="Methylated DNA-protein cysteine methyltransferase, C-terminal domain"/>
    <property type="match status" value="1"/>
</dbReference>
<organism evidence="13 14">
    <name type="scientific">Alloacidobacterium dinghuense</name>
    <dbReference type="NCBI Taxonomy" id="2763107"/>
    <lineage>
        <taxon>Bacteria</taxon>
        <taxon>Pseudomonadati</taxon>
        <taxon>Acidobacteriota</taxon>
        <taxon>Terriglobia</taxon>
        <taxon>Terriglobales</taxon>
        <taxon>Acidobacteriaceae</taxon>
        <taxon>Alloacidobacterium</taxon>
    </lineage>
</organism>
<dbReference type="NCBIfam" id="TIGR00589">
    <property type="entry name" value="ogt"/>
    <property type="match status" value="1"/>
</dbReference>
<comment type="cofactor">
    <cofactor evidence="11">
        <name>Zn(2+)</name>
        <dbReference type="ChEBI" id="CHEBI:29105"/>
    </cofactor>
    <text evidence="11">Binds 1 zinc ion per subunit.</text>
</comment>
<dbReference type="FunFam" id="1.10.10.10:FF:000214">
    <property type="entry name" value="Methylated-DNA--protein-cysteine methyltransferase"/>
    <property type="match status" value="1"/>
</dbReference>
<keyword evidence="14" id="KW-1185">Reference proteome</keyword>
<feature type="binding site" evidence="11">
    <location>
        <position position="27"/>
    </location>
    <ligand>
        <name>Zn(2+)</name>
        <dbReference type="ChEBI" id="CHEBI:29105"/>
    </ligand>
</feature>
<dbReference type="PROSITE" id="PS01124">
    <property type="entry name" value="HTH_ARAC_FAMILY_2"/>
    <property type="match status" value="1"/>
</dbReference>
<evidence type="ECO:0000259" key="12">
    <source>
        <dbReference type="PROSITE" id="PS01124"/>
    </source>
</evidence>
<keyword evidence="6" id="KW-0227">DNA damage</keyword>
<comment type="catalytic activity">
    <reaction evidence="1">
        <text>a 4-O-methyl-thymidine in DNA + L-cysteinyl-[protein] = a thymidine in DNA + S-methyl-L-cysteinyl-[protein]</text>
        <dbReference type="Rhea" id="RHEA:53428"/>
        <dbReference type="Rhea" id="RHEA-COMP:10131"/>
        <dbReference type="Rhea" id="RHEA-COMP:10132"/>
        <dbReference type="Rhea" id="RHEA-COMP:13555"/>
        <dbReference type="Rhea" id="RHEA-COMP:13556"/>
        <dbReference type="ChEBI" id="CHEBI:29950"/>
        <dbReference type="ChEBI" id="CHEBI:82612"/>
        <dbReference type="ChEBI" id="CHEBI:137386"/>
        <dbReference type="ChEBI" id="CHEBI:137387"/>
        <dbReference type="EC" id="2.1.1.63"/>
    </reaction>
</comment>
<protein>
    <recommendedName>
        <fullName evidence="3">methylated-DNA--[protein]-cysteine S-methyltransferase</fullName>
        <ecNumber evidence="3">2.1.1.63</ecNumber>
    </recommendedName>
</protein>
<dbReference type="Gene3D" id="1.10.10.10">
    <property type="entry name" value="Winged helix-like DNA-binding domain superfamily/Winged helix DNA-binding domain"/>
    <property type="match status" value="1"/>
</dbReference>
<dbReference type="Pfam" id="PF01035">
    <property type="entry name" value="DNA_binding_1"/>
    <property type="match status" value="1"/>
</dbReference>
<gene>
    <name evidence="13" type="ORF">H7849_22660</name>
</gene>
<evidence type="ECO:0000256" key="9">
    <source>
        <dbReference type="ARBA" id="ARBA00049348"/>
    </source>
</evidence>
<keyword evidence="8" id="KW-0234">DNA repair</keyword>
<dbReference type="SUPFAM" id="SSF57884">
    <property type="entry name" value="Ada DNA repair protein, N-terminal domain (N-Ada 10)"/>
    <property type="match status" value="1"/>
</dbReference>
<dbReference type="KEGG" id="adin:H7849_22660"/>
<evidence type="ECO:0000256" key="2">
    <source>
        <dbReference type="ARBA" id="ARBA00008711"/>
    </source>
</evidence>
<dbReference type="SUPFAM" id="SSF53155">
    <property type="entry name" value="Methylated DNA-protein cysteine methyltransferase domain"/>
    <property type="match status" value="1"/>
</dbReference>
<dbReference type="InterPro" id="IPR035451">
    <property type="entry name" value="Ada-like_dom_sf"/>
</dbReference>
<dbReference type="SMART" id="SM00342">
    <property type="entry name" value="HTH_ARAC"/>
    <property type="match status" value="1"/>
</dbReference>
<feature type="binding site" evidence="11">
    <location>
        <position position="61"/>
    </location>
    <ligand>
        <name>Zn(2+)</name>
        <dbReference type="ChEBI" id="CHEBI:29105"/>
    </ligand>
</feature>
<evidence type="ECO:0000313" key="14">
    <source>
        <dbReference type="Proteomes" id="UP000515312"/>
    </source>
</evidence>
<dbReference type="InterPro" id="IPR014048">
    <property type="entry name" value="MethylDNA_cys_MeTrfase_DNA-bd"/>
</dbReference>
<dbReference type="InterPro" id="IPR036388">
    <property type="entry name" value="WH-like_DNA-bd_sf"/>
</dbReference>
<dbReference type="PANTHER" id="PTHR10815">
    <property type="entry name" value="METHYLATED-DNA--PROTEIN-CYSTEINE METHYLTRANSFERASE"/>
    <property type="match status" value="1"/>
</dbReference>
<evidence type="ECO:0000256" key="4">
    <source>
        <dbReference type="ARBA" id="ARBA00022603"/>
    </source>
</evidence>
<dbReference type="InterPro" id="IPR004026">
    <property type="entry name" value="Ada_DNA_repair_Zn-bd"/>
</dbReference>
<dbReference type="EMBL" id="CP060394">
    <property type="protein sequence ID" value="QNI35134.1"/>
    <property type="molecule type" value="Genomic_DNA"/>
</dbReference>
<dbReference type="Gene3D" id="3.30.160.70">
    <property type="entry name" value="Methylated DNA-protein cysteine methyltransferase domain"/>
    <property type="match status" value="1"/>
</dbReference>
<dbReference type="PROSITE" id="PS00374">
    <property type="entry name" value="MGMT"/>
    <property type="match status" value="1"/>
</dbReference>
<evidence type="ECO:0000256" key="10">
    <source>
        <dbReference type="PIRSR" id="PIRSR000409-1"/>
    </source>
</evidence>
<evidence type="ECO:0000256" key="6">
    <source>
        <dbReference type="ARBA" id="ARBA00022763"/>
    </source>
</evidence>
<dbReference type="InterPro" id="IPR036631">
    <property type="entry name" value="MGMT_N_sf"/>
</dbReference>
<dbReference type="Gene3D" id="3.40.10.10">
    <property type="entry name" value="DNA Methylphosphotriester Repair Domain"/>
    <property type="match status" value="1"/>
</dbReference>
<keyword evidence="11" id="KW-0479">Metal-binding</keyword>
<evidence type="ECO:0000256" key="11">
    <source>
        <dbReference type="PIRSR" id="PIRSR000409-3"/>
    </source>
</evidence>
<keyword evidence="7" id="KW-0010">Activator</keyword>
<dbReference type="Gene3D" id="1.10.10.60">
    <property type="entry name" value="Homeodomain-like"/>
    <property type="match status" value="1"/>
</dbReference>
<dbReference type="GO" id="GO:0043565">
    <property type="term" value="F:sequence-specific DNA binding"/>
    <property type="evidence" value="ECO:0007669"/>
    <property type="project" value="InterPro"/>
</dbReference>
<dbReference type="GO" id="GO:0003700">
    <property type="term" value="F:DNA-binding transcription factor activity"/>
    <property type="evidence" value="ECO:0007669"/>
    <property type="project" value="InterPro"/>
</dbReference>
<dbReference type="AlphaFoldDB" id="A0A7G8BRG4"/>
<name>A0A7G8BRG4_9BACT</name>
<reference evidence="13 14" key="1">
    <citation type="submission" date="2020-08" db="EMBL/GenBank/DDBJ databases">
        <title>Edaphobacter telluris sp. nov. and Acidobacterium dinghuensis sp. nov., two acidobacteria isolated from forest soil.</title>
        <authorList>
            <person name="Fu J."/>
            <person name="Qiu L."/>
        </authorList>
    </citation>
    <scope>NUCLEOTIDE SEQUENCE [LARGE SCALE GENOMIC DNA]</scope>
    <source>
        <strain evidence="13">4Y35</strain>
    </source>
</reference>
<dbReference type="Pfam" id="PF02805">
    <property type="entry name" value="Ada_Zn_binding"/>
    <property type="match status" value="1"/>
</dbReference>
<evidence type="ECO:0000256" key="8">
    <source>
        <dbReference type="ARBA" id="ARBA00023204"/>
    </source>
</evidence>
<dbReference type="GO" id="GO:0008270">
    <property type="term" value="F:zinc ion binding"/>
    <property type="evidence" value="ECO:0007669"/>
    <property type="project" value="InterPro"/>
</dbReference>
<dbReference type="InterPro" id="IPR001497">
    <property type="entry name" value="MethylDNA_cys_MeTrfase_AS"/>
</dbReference>
<dbReference type="PIRSF" id="PIRSF000409">
    <property type="entry name" value="Ada"/>
    <property type="match status" value="1"/>
</dbReference>
<dbReference type="Pfam" id="PF12833">
    <property type="entry name" value="HTH_18"/>
    <property type="match status" value="1"/>
</dbReference>
<evidence type="ECO:0000256" key="3">
    <source>
        <dbReference type="ARBA" id="ARBA00011918"/>
    </source>
</evidence>
<comment type="similarity">
    <text evidence="2">Belongs to the MGMT family.</text>
</comment>
<keyword evidence="5 13" id="KW-0808">Transferase</keyword>
<evidence type="ECO:0000256" key="5">
    <source>
        <dbReference type="ARBA" id="ARBA00022679"/>
    </source>
</evidence>
<keyword evidence="4 13" id="KW-0489">Methyltransferase</keyword>
<dbReference type="Proteomes" id="UP000515312">
    <property type="component" value="Chromosome"/>
</dbReference>
<evidence type="ECO:0000256" key="1">
    <source>
        <dbReference type="ARBA" id="ARBA00001286"/>
    </source>
</evidence>
<dbReference type="GO" id="GO:0032259">
    <property type="term" value="P:methylation"/>
    <property type="evidence" value="ECO:0007669"/>
    <property type="project" value="UniProtKB-KW"/>
</dbReference>
<feature type="active site" description="Nucleophile; methyl group acceptor from either O6-methylguanine or O4-methylthymine" evidence="10">
    <location>
        <position position="307"/>
    </location>
</feature>